<dbReference type="GO" id="GO:0016020">
    <property type="term" value="C:membrane"/>
    <property type="evidence" value="ECO:0007669"/>
    <property type="project" value="UniProtKB-SubCell"/>
</dbReference>
<evidence type="ECO:0000256" key="2">
    <source>
        <dbReference type="ARBA" id="ARBA00009773"/>
    </source>
</evidence>
<feature type="transmembrane region" description="Helical" evidence="6">
    <location>
        <begin position="13"/>
        <end position="43"/>
    </location>
</feature>
<dbReference type="Proteomes" id="UP000190188">
    <property type="component" value="Unassembled WGS sequence"/>
</dbReference>
<feature type="transmembrane region" description="Helical" evidence="6">
    <location>
        <begin position="200"/>
        <end position="221"/>
    </location>
</feature>
<gene>
    <name evidence="7" type="ORF">BVG16_07400</name>
</gene>
<comment type="similarity">
    <text evidence="2">Belongs to the autoinducer-2 exporter (AI-2E) (TC 2.A.86) family.</text>
</comment>
<comment type="subcellular location">
    <subcellularLocation>
        <location evidence="1">Membrane</location>
        <topology evidence="1">Multi-pass membrane protein</topology>
    </subcellularLocation>
</comment>
<accession>A0A1T2XL38</accession>
<feature type="transmembrane region" description="Helical" evidence="6">
    <location>
        <begin position="145"/>
        <end position="161"/>
    </location>
</feature>
<evidence type="ECO:0000256" key="6">
    <source>
        <dbReference type="SAM" id="Phobius"/>
    </source>
</evidence>
<dbReference type="EMBL" id="MSZX01000002">
    <property type="protein sequence ID" value="OPA80542.1"/>
    <property type="molecule type" value="Genomic_DNA"/>
</dbReference>
<feature type="transmembrane region" description="Helical" evidence="6">
    <location>
        <begin position="261"/>
        <end position="283"/>
    </location>
</feature>
<sequence length="339" mass="38362">MNKFIQSNGFKRLIILISIAAVLYLMRSMMNLILITFIFTFLMHQLSSVTTKGLRHIIPVKERAVVVTLYLLLILGLVAVLYKYLPLVTWQISQLVDLLTGFKDSPTDNSIMSYLAEAFQKFELDKYLQQGFDILLKNITSIGKVSMQVFMALILSLFILLEKTRIIEFTAKFHDSKIGPFYDELAFFCKKFVRSFGKVIEAQFVIAIVNCVLSVIVLWIMGFPQLIALGIMIFLLGLIPVAGVIISLIPLSIIAYSIGGFAYIVYVLIFVAVLHAIEAYFLNPKLMSAKTDLPIFYTFIVLIFAEHFLGVWGLIIGIPIFMFLLDVLDVLPSKDEKLT</sequence>
<evidence type="ECO:0000256" key="3">
    <source>
        <dbReference type="ARBA" id="ARBA00022692"/>
    </source>
</evidence>
<feature type="transmembrane region" description="Helical" evidence="6">
    <location>
        <begin position="227"/>
        <end position="249"/>
    </location>
</feature>
<protein>
    <submittedName>
        <fullName evidence="7">AI-2E family transporter</fullName>
    </submittedName>
</protein>
<evidence type="ECO:0000313" key="7">
    <source>
        <dbReference type="EMBL" id="OPA80542.1"/>
    </source>
</evidence>
<name>A0A1T2XL38_9BACL</name>
<reference evidence="7 8" key="1">
    <citation type="submission" date="2017-01" db="EMBL/GenBank/DDBJ databases">
        <title>Genome analysis of Paenibacillus selenitrireducens ES3-24.</title>
        <authorList>
            <person name="Xu D."/>
            <person name="Yao R."/>
            <person name="Zheng S."/>
        </authorList>
    </citation>
    <scope>NUCLEOTIDE SEQUENCE [LARGE SCALE GENOMIC DNA]</scope>
    <source>
        <strain evidence="7 8">ES3-24</strain>
    </source>
</reference>
<dbReference type="PANTHER" id="PTHR21716:SF62">
    <property type="entry name" value="TRANSPORT PROTEIN YDBI-RELATED"/>
    <property type="match status" value="1"/>
</dbReference>
<dbReference type="RefSeq" id="WP_078497888.1">
    <property type="nucleotide sequence ID" value="NZ_MSZX01000002.1"/>
</dbReference>
<proteinExistence type="inferred from homology"/>
<feature type="transmembrane region" description="Helical" evidence="6">
    <location>
        <begin position="64"/>
        <end position="85"/>
    </location>
</feature>
<evidence type="ECO:0000313" key="8">
    <source>
        <dbReference type="Proteomes" id="UP000190188"/>
    </source>
</evidence>
<organism evidence="7 8">
    <name type="scientific">Paenibacillus selenitireducens</name>
    <dbReference type="NCBI Taxonomy" id="1324314"/>
    <lineage>
        <taxon>Bacteria</taxon>
        <taxon>Bacillati</taxon>
        <taxon>Bacillota</taxon>
        <taxon>Bacilli</taxon>
        <taxon>Bacillales</taxon>
        <taxon>Paenibacillaceae</taxon>
        <taxon>Paenibacillus</taxon>
    </lineage>
</organism>
<keyword evidence="4 6" id="KW-1133">Transmembrane helix</keyword>
<comment type="caution">
    <text evidence="7">The sequence shown here is derived from an EMBL/GenBank/DDBJ whole genome shotgun (WGS) entry which is preliminary data.</text>
</comment>
<keyword evidence="8" id="KW-1185">Reference proteome</keyword>
<dbReference type="GO" id="GO:0055085">
    <property type="term" value="P:transmembrane transport"/>
    <property type="evidence" value="ECO:0007669"/>
    <property type="project" value="TreeGrafter"/>
</dbReference>
<feature type="transmembrane region" description="Helical" evidence="6">
    <location>
        <begin position="295"/>
        <end position="325"/>
    </location>
</feature>
<keyword evidence="5 6" id="KW-0472">Membrane</keyword>
<dbReference type="STRING" id="1324314.BVG16_07400"/>
<evidence type="ECO:0000256" key="5">
    <source>
        <dbReference type="ARBA" id="ARBA00023136"/>
    </source>
</evidence>
<keyword evidence="3 6" id="KW-0812">Transmembrane</keyword>
<evidence type="ECO:0000256" key="1">
    <source>
        <dbReference type="ARBA" id="ARBA00004141"/>
    </source>
</evidence>
<dbReference type="Pfam" id="PF01594">
    <property type="entry name" value="AI-2E_transport"/>
    <property type="match status" value="1"/>
</dbReference>
<dbReference type="OrthoDB" id="9772136at2"/>
<evidence type="ECO:0000256" key="4">
    <source>
        <dbReference type="ARBA" id="ARBA00022989"/>
    </source>
</evidence>
<dbReference type="AlphaFoldDB" id="A0A1T2XL38"/>
<dbReference type="PANTHER" id="PTHR21716">
    <property type="entry name" value="TRANSMEMBRANE PROTEIN"/>
    <property type="match status" value="1"/>
</dbReference>
<dbReference type="InterPro" id="IPR002549">
    <property type="entry name" value="AI-2E-like"/>
</dbReference>